<evidence type="ECO:0000256" key="8">
    <source>
        <dbReference type="SAM" id="MobiDB-lite"/>
    </source>
</evidence>
<dbReference type="EMBL" id="SJPV01000007">
    <property type="protein sequence ID" value="TWU35013.1"/>
    <property type="molecule type" value="Genomic_DNA"/>
</dbReference>
<comment type="caution">
    <text evidence="10">The sequence shown here is derived from an EMBL/GenBank/DDBJ whole genome shotgun (WGS) entry which is preliminary data.</text>
</comment>
<dbReference type="PANTHER" id="PTHR48090:SF3">
    <property type="entry name" value="UNDECAPRENYL-PHOSPHATE 4-DEOXY-4-FORMAMIDO-L-ARABINOSE TRANSFERASE"/>
    <property type="match status" value="1"/>
</dbReference>
<protein>
    <submittedName>
        <fullName evidence="10">Undecaprenyl-phosphate 4-deoxy-4-formamido-L-arabinose transferase</fullName>
        <ecNumber evidence="10">2.4.2.53</ecNumber>
    </submittedName>
</protein>
<dbReference type="GO" id="GO:0009103">
    <property type="term" value="P:lipopolysaccharide biosynthetic process"/>
    <property type="evidence" value="ECO:0007669"/>
    <property type="project" value="UniProtKB-KW"/>
</dbReference>
<dbReference type="OrthoDB" id="9815691at2"/>
<sequence>MHCSENSTNSATSNGGVPSSQATISLILPAWNESEVIERAIAEADAALRPLSVDYEIIVVDDGSTDQTASLVAQAAIRNPAVRLVRHNPNQGYGAAIRSGFAAAQKNLVVFTDADCQFDLTELDRFVLLSKRYDIVCGYRIDRKDSALRCFYSQVYNLLVRILLRTDVRDVDCALKMFHRNVVKKLTISGNGFLVNSEILTSAKQQGYRVVEVGVSHRPRIDGTSTVSVHHIPKVLASLARFWWSTVLFPADNPRRGSGLVMIGSEASPREIQADAGNWLFGRAVKWVPVGLLLLASLFVLMNLSHSHPTQRKLGSQRETVTSREPFVKPSGSLKATIAQVPNAGVRQ</sequence>
<keyword evidence="6" id="KW-1133">Transmembrane helix</keyword>
<dbReference type="Pfam" id="PF00535">
    <property type="entry name" value="Glycos_transf_2"/>
    <property type="match status" value="1"/>
</dbReference>
<dbReference type="InterPro" id="IPR029044">
    <property type="entry name" value="Nucleotide-diphossugar_trans"/>
</dbReference>
<dbReference type="GO" id="GO:0005886">
    <property type="term" value="C:plasma membrane"/>
    <property type="evidence" value="ECO:0007669"/>
    <property type="project" value="TreeGrafter"/>
</dbReference>
<dbReference type="RefSeq" id="WP_146528426.1">
    <property type="nucleotide sequence ID" value="NZ_SJPV01000007.1"/>
</dbReference>
<evidence type="ECO:0000256" key="2">
    <source>
        <dbReference type="ARBA" id="ARBA00022676"/>
    </source>
</evidence>
<feature type="region of interest" description="Disordered" evidence="8">
    <location>
        <begin position="311"/>
        <end position="334"/>
    </location>
</feature>
<accession>A0A5C6DCQ5</accession>
<keyword evidence="2 10" id="KW-0328">Glycosyltransferase</keyword>
<evidence type="ECO:0000313" key="11">
    <source>
        <dbReference type="Proteomes" id="UP000319143"/>
    </source>
</evidence>
<dbReference type="Gene3D" id="3.90.550.10">
    <property type="entry name" value="Spore Coat Polysaccharide Biosynthesis Protein SpsA, Chain A"/>
    <property type="match status" value="1"/>
</dbReference>
<dbReference type="InterPro" id="IPR050256">
    <property type="entry name" value="Glycosyltransferase_2"/>
</dbReference>
<keyword evidence="11" id="KW-1185">Reference proteome</keyword>
<evidence type="ECO:0000256" key="6">
    <source>
        <dbReference type="ARBA" id="ARBA00022989"/>
    </source>
</evidence>
<keyword evidence="7" id="KW-0472">Membrane</keyword>
<evidence type="ECO:0000256" key="4">
    <source>
        <dbReference type="ARBA" id="ARBA00022692"/>
    </source>
</evidence>
<evidence type="ECO:0000256" key="5">
    <source>
        <dbReference type="ARBA" id="ARBA00022985"/>
    </source>
</evidence>
<evidence type="ECO:0000259" key="9">
    <source>
        <dbReference type="Pfam" id="PF00535"/>
    </source>
</evidence>
<feature type="domain" description="Glycosyltransferase 2-like" evidence="9">
    <location>
        <begin position="25"/>
        <end position="186"/>
    </location>
</feature>
<keyword evidence="1" id="KW-1003">Cell membrane</keyword>
<reference evidence="10 11" key="1">
    <citation type="submission" date="2019-02" db="EMBL/GenBank/DDBJ databases">
        <title>Deep-cultivation of Planctomycetes and their phenomic and genomic characterization uncovers novel biology.</title>
        <authorList>
            <person name="Wiegand S."/>
            <person name="Jogler M."/>
            <person name="Boedeker C."/>
            <person name="Pinto D."/>
            <person name="Vollmers J."/>
            <person name="Rivas-Marin E."/>
            <person name="Kohn T."/>
            <person name="Peeters S.H."/>
            <person name="Heuer A."/>
            <person name="Rast P."/>
            <person name="Oberbeckmann S."/>
            <person name="Bunk B."/>
            <person name="Jeske O."/>
            <person name="Meyerdierks A."/>
            <person name="Storesund J.E."/>
            <person name="Kallscheuer N."/>
            <person name="Luecker S."/>
            <person name="Lage O.M."/>
            <person name="Pohl T."/>
            <person name="Merkel B.J."/>
            <person name="Hornburger P."/>
            <person name="Mueller R.-W."/>
            <person name="Bruemmer F."/>
            <person name="Labrenz M."/>
            <person name="Spormann A.M."/>
            <person name="Op Den Camp H."/>
            <person name="Overmann J."/>
            <person name="Amann R."/>
            <person name="Jetten M.S.M."/>
            <person name="Mascher T."/>
            <person name="Medema M.H."/>
            <person name="Devos D.P."/>
            <person name="Kaster A.-K."/>
            <person name="Ovreas L."/>
            <person name="Rohde M."/>
            <person name="Galperin M.Y."/>
            <person name="Jogler C."/>
        </authorList>
    </citation>
    <scope>NUCLEOTIDE SEQUENCE [LARGE SCALE GENOMIC DNA]</scope>
    <source>
        <strain evidence="10 11">Poly41</strain>
    </source>
</reference>
<keyword evidence="5" id="KW-0448">Lipopolysaccharide biosynthesis</keyword>
<gene>
    <name evidence="10" type="primary">arnC_2</name>
    <name evidence="10" type="ORF">Poly41_41570</name>
</gene>
<name>A0A5C6DCQ5_9BACT</name>
<dbReference type="GO" id="GO:0099621">
    <property type="term" value="F:undecaprenyl-phosphate 4-deoxy-4-formamido-L-arabinose transferase activity"/>
    <property type="evidence" value="ECO:0007669"/>
    <property type="project" value="UniProtKB-EC"/>
</dbReference>
<dbReference type="AlphaFoldDB" id="A0A5C6DCQ5"/>
<dbReference type="EC" id="2.4.2.53" evidence="10"/>
<dbReference type="SUPFAM" id="SSF53448">
    <property type="entry name" value="Nucleotide-diphospho-sugar transferases"/>
    <property type="match status" value="1"/>
</dbReference>
<proteinExistence type="predicted"/>
<dbReference type="Proteomes" id="UP000319143">
    <property type="component" value="Unassembled WGS sequence"/>
</dbReference>
<dbReference type="PANTHER" id="PTHR48090">
    <property type="entry name" value="UNDECAPRENYL-PHOSPHATE 4-DEOXY-4-FORMAMIDO-L-ARABINOSE TRANSFERASE-RELATED"/>
    <property type="match status" value="1"/>
</dbReference>
<dbReference type="InterPro" id="IPR001173">
    <property type="entry name" value="Glyco_trans_2-like"/>
</dbReference>
<evidence type="ECO:0000256" key="3">
    <source>
        <dbReference type="ARBA" id="ARBA00022679"/>
    </source>
</evidence>
<evidence type="ECO:0000256" key="1">
    <source>
        <dbReference type="ARBA" id="ARBA00022475"/>
    </source>
</evidence>
<keyword evidence="4" id="KW-0812">Transmembrane</keyword>
<dbReference type="CDD" id="cd04179">
    <property type="entry name" value="DPM_DPG-synthase_like"/>
    <property type="match status" value="1"/>
</dbReference>
<keyword evidence="3 10" id="KW-0808">Transferase</keyword>
<feature type="compositionally biased region" description="Polar residues" evidence="8">
    <location>
        <begin position="311"/>
        <end position="320"/>
    </location>
</feature>
<evidence type="ECO:0000313" key="10">
    <source>
        <dbReference type="EMBL" id="TWU35013.1"/>
    </source>
</evidence>
<evidence type="ECO:0000256" key="7">
    <source>
        <dbReference type="ARBA" id="ARBA00023136"/>
    </source>
</evidence>
<organism evidence="10 11">
    <name type="scientific">Novipirellula artificiosorum</name>
    <dbReference type="NCBI Taxonomy" id="2528016"/>
    <lineage>
        <taxon>Bacteria</taxon>
        <taxon>Pseudomonadati</taxon>
        <taxon>Planctomycetota</taxon>
        <taxon>Planctomycetia</taxon>
        <taxon>Pirellulales</taxon>
        <taxon>Pirellulaceae</taxon>
        <taxon>Novipirellula</taxon>
    </lineage>
</organism>